<protein>
    <submittedName>
        <fullName evidence="2">ATP-binding protein</fullName>
    </submittedName>
</protein>
<feature type="domain" description="AAA+ ATPase" evidence="1">
    <location>
        <begin position="114"/>
        <end position="246"/>
    </location>
</feature>
<dbReference type="InterPro" id="IPR003959">
    <property type="entry name" value="ATPase_AAA_core"/>
</dbReference>
<dbReference type="EMBL" id="DXCV01000061">
    <property type="protein sequence ID" value="HIY88869.1"/>
    <property type="molecule type" value="Genomic_DNA"/>
</dbReference>
<dbReference type="SMART" id="SM00382">
    <property type="entry name" value="AAA"/>
    <property type="match status" value="1"/>
</dbReference>
<dbReference type="CDD" id="cd19481">
    <property type="entry name" value="RecA-like_protease"/>
    <property type="match status" value="1"/>
</dbReference>
<evidence type="ECO:0000313" key="2">
    <source>
        <dbReference type="EMBL" id="HIY88869.1"/>
    </source>
</evidence>
<name>A0A9D2CLS6_9BACE</name>
<keyword evidence="2" id="KW-0547">Nucleotide-binding</keyword>
<accession>A0A9D2CLS6</accession>
<dbReference type="GO" id="GO:0005524">
    <property type="term" value="F:ATP binding"/>
    <property type="evidence" value="ECO:0007669"/>
    <property type="project" value="UniProtKB-KW"/>
</dbReference>
<dbReference type="Gene3D" id="3.40.50.300">
    <property type="entry name" value="P-loop containing nucleotide triphosphate hydrolases"/>
    <property type="match status" value="1"/>
</dbReference>
<reference evidence="2" key="1">
    <citation type="journal article" date="2021" name="PeerJ">
        <title>Extensive microbial diversity within the chicken gut microbiome revealed by metagenomics and culture.</title>
        <authorList>
            <person name="Gilroy R."/>
            <person name="Ravi A."/>
            <person name="Getino M."/>
            <person name="Pursley I."/>
            <person name="Horton D.L."/>
            <person name="Alikhan N.F."/>
            <person name="Baker D."/>
            <person name="Gharbi K."/>
            <person name="Hall N."/>
            <person name="Watson M."/>
            <person name="Adriaenssens E.M."/>
            <person name="Foster-Nyarko E."/>
            <person name="Jarju S."/>
            <person name="Secka A."/>
            <person name="Antonio M."/>
            <person name="Oren A."/>
            <person name="Chaudhuri R.R."/>
            <person name="La Ragione R."/>
            <person name="Hildebrand F."/>
            <person name="Pallen M.J."/>
        </authorList>
    </citation>
    <scope>NUCLEOTIDE SEQUENCE</scope>
    <source>
        <strain evidence="2">Gambia2-208</strain>
    </source>
</reference>
<dbReference type="PANTHER" id="PTHR23077">
    <property type="entry name" value="AAA-FAMILY ATPASE"/>
    <property type="match status" value="1"/>
</dbReference>
<gene>
    <name evidence="2" type="ORF">H9824_09225</name>
</gene>
<dbReference type="PANTHER" id="PTHR23077:SF198">
    <property type="entry name" value="ATP-DEPENDENT ZINC METALLOPROTEASE FTSH"/>
    <property type="match status" value="1"/>
</dbReference>
<dbReference type="InterPro" id="IPR050168">
    <property type="entry name" value="AAA_ATPase_domain"/>
</dbReference>
<dbReference type="InterPro" id="IPR027417">
    <property type="entry name" value="P-loop_NTPase"/>
</dbReference>
<sequence length="319" mass="36521">MANADQIISLIKSHLEGDDERFRSLALQVSVSEAKAGHVVLARAIKDLLNTNKMRVLRPQMKMLNSDISELLIEIEQPFRLSDLVINDALKEKINRIIKEYIQRDKLRKYNLDNRRKVLMTGPSGTGKTMTASVIGNELNLPLYVVRLEKIVTKFMGETSMKLSKVFDWITQMQGVYLFDEFDAIGQQRGLDNEVGEMRRVLNSFLQMMERDTSDSLILAATNDVQALDKALFRRFDDVLEYSLPNDEEKIEIVKRKLNGFALKGDIYSLLPSMEYMSHAEICMVCTDAIKEVLLYNKDLTVALIKRIISMRTKAYNAV</sequence>
<proteinExistence type="predicted"/>
<organism evidence="2 3">
    <name type="scientific">Candidatus Bacteroides pullicola</name>
    <dbReference type="NCBI Taxonomy" id="2838475"/>
    <lineage>
        <taxon>Bacteria</taxon>
        <taxon>Pseudomonadati</taxon>
        <taxon>Bacteroidota</taxon>
        <taxon>Bacteroidia</taxon>
        <taxon>Bacteroidales</taxon>
        <taxon>Bacteroidaceae</taxon>
        <taxon>Bacteroides</taxon>
    </lineage>
</organism>
<reference evidence="2" key="2">
    <citation type="submission" date="2021-04" db="EMBL/GenBank/DDBJ databases">
        <authorList>
            <person name="Gilroy R."/>
        </authorList>
    </citation>
    <scope>NUCLEOTIDE SEQUENCE</scope>
    <source>
        <strain evidence="2">Gambia2-208</strain>
    </source>
</reference>
<comment type="caution">
    <text evidence="2">The sequence shown here is derived from an EMBL/GenBank/DDBJ whole genome shotgun (WGS) entry which is preliminary data.</text>
</comment>
<evidence type="ECO:0000259" key="1">
    <source>
        <dbReference type="SMART" id="SM00382"/>
    </source>
</evidence>
<keyword evidence="2" id="KW-0067">ATP-binding</keyword>
<dbReference type="Proteomes" id="UP000886851">
    <property type="component" value="Unassembled WGS sequence"/>
</dbReference>
<dbReference type="Pfam" id="PF00004">
    <property type="entry name" value="AAA"/>
    <property type="match status" value="1"/>
</dbReference>
<dbReference type="SUPFAM" id="SSF52540">
    <property type="entry name" value="P-loop containing nucleoside triphosphate hydrolases"/>
    <property type="match status" value="1"/>
</dbReference>
<dbReference type="AlphaFoldDB" id="A0A9D2CLS6"/>
<evidence type="ECO:0000313" key="3">
    <source>
        <dbReference type="Proteomes" id="UP000886851"/>
    </source>
</evidence>
<dbReference type="InterPro" id="IPR003593">
    <property type="entry name" value="AAA+_ATPase"/>
</dbReference>
<dbReference type="GO" id="GO:0016887">
    <property type="term" value="F:ATP hydrolysis activity"/>
    <property type="evidence" value="ECO:0007669"/>
    <property type="project" value="InterPro"/>
</dbReference>